<protein>
    <submittedName>
        <fullName evidence="7">DUF972 family protein</fullName>
    </submittedName>
</protein>
<reference evidence="7 8" key="1">
    <citation type="submission" date="2019-10" db="EMBL/GenBank/DDBJ databases">
        <title>Comparative genomics of sulfur disproportionating microorganisms.</title>
        <authorList>
            <person name="Ward L.M."/>
            <person name="Bertran E."/>
            <person name="Johnston D."/>
        </authorList>
    </citation>
    <scope>NUCLEOTIDE SEQUENCE [LARGE SCALE GENOMIC DNA]</scope>
    <source>
        <strain evidence="7 8">DSM 14055</strain>
    </source>
</reference>
<dbReference type="OrthoDB" id="2112130at2"/>
<keyword evidence="1" id="KW-0963">Cytoplasm</keyword>
<organism evidence="7 8">
    <name type="scientific">Desulfofundulus thermobenzoicus</name>
    <dbReference type="NCBI Taxonomy" id="29376"/>
    <lineage>
        <taxon>Bacteria</taxon>
        <taxon>Bacillati</taxon>
        <taxon>Bacillota</taxon>
        <taxon>Clostridia</taxon>
        <taxon>Eubacteriales</taxon>
        <taxon>Peptococcaceae</taxon>
        <taxon>Desulfofundulus</taxon>
    </lineage>
</organism>
<name>A0A6N7IRE0_9FIRM</name>
<keyword evidence="5" id="KW-0236">DNA replication inhibitor</keyword>
<evidence type="ECO:0000256" key="4">
    <source>
        <dbReference type="ARBA" id="ARBA00022833"/>
    </source>
</evidence>
<keyword evidence="3" id="KW-0479">Metal-binding</keyword>
<evidence type="ECO:0000256" key="1">
    <source>
        <dbReference type="ARBA" id="ARBA00022490"/>
    </source>
</evidence>
<keyword evidence="2" id="KW-0235">DNA replication</keyword>
<dbReference type="AlphaFoldDB" id="A0A6N7IRE0"/>
<evidence type="ECO:0000256" key="3">
    <source>
        <dbReference type="ARBA" id="ARBA00022723"/>
    </source>
</evidence>
<keyword evidence="6" id="KW-0175">Coiled coil</keyword>
<feature type="coiled-coil region" evidence="6">
    <location>
        <begin position="1"/>
        <end position="49"/>
    </location>
</feature>
<keyword evidence="8" id="KW-1185">Reference proteome</keyword>
<gene>
    <name evidence="7" type="ORF">GFC01_10510</name>
</gene>
<evidence type="ECO:0000256" key="5">
    <source>
        <dbReference type="ARBA" id="ARBA00022880"/>
    </source>
</evidence>
<sequence>MQTLTAMIRELETRMQGLLNDLQKIKKQARLLAEENDKLREELARFYGKPLEENPAGEGLKELRDLYNRGFHICHGHFGRTRTGDCLFCEAFWSREREGSM</sequence>
<keyword evidence="4" id="KW-0862">Zinc</keyword>
<dbReference type="GO" id="GO:0006260">
    <property type="term" value="P:DNA replication"/>
    <property type="evidence" value="ECO:0007669"/>
    <property type="project" value="UniProtKB-KW"/>
</dbReference>
<dbReference type="Proteomes" id="UP000441717">
    <property type="component" value="Unassembled WGS sequence"/>
</dbReference>
<dbReference type="Pfam" id="PF06156">
    <property type="entry name" value="YabA"/>
    <property type="match status" value="1"/>
</dbReference>
<proteinExistence type="predicted"/>
<dbReference type="GO" id="GO:0046872">
    <property type="term" value="F:metal ion binding"/>
    <property type="evidence" value="ECO:0007669"/>
    <property type="project" value="UniProtKB-KW"/>
</dbReference>
<dbReference type="GO" id="GO:0008156">
    <property type="term" value="P:negative regulation of DNA replication"/>
    <property type="evidence" value="ECO:0007669"/>
    <property type="project" value="UniProtKB-KW"/>
</dbReference>
<dbReference type="InterPro" id="IPR010377">
    <property type="entry name" value="YabA"/>
</dbReference>
<evidence type="ECO:0000256" key="6">
    <source>
        <dbReference type="SAM" id="Coils"/>
    </source>
</evidence>
<dbReference type="RefSeq" id="WP_152947051.1">
    <property type="nucleotide sequence ID" value="NZ_WHYR01000027.1"/>
</dbReference>
<evidence type="ECO:0000313" key="8">
    <source>
        <dbReference type="Proteomes" id="UP000441717"/>
    </source>
</evidence>
<evidence type="ECO:0000313" key="7">
    <source>
        <dbReference type="EMBL" id="MQL52685.1"/>
    </source>
</evidence>
<accession>A0A6N7IRE0</accession>
<comment type="caution">
    <text evidence="7">The sequence shown here is derived from an EMBL/GenBank/DDBJ whole genome shotgun (WGS) entry which is preliminary data.</text>
</comment>
<evidence type="ECO:0000256" key="2">
    <source>
        <dbReference type="ARBA" id="ARBA00022705"/>
    </source>
</evidence>
<dbReference type="EMBL" id="WHYR01000027">
    <property type="protein sequence ID" value="MQL52685.1"/>
    <property type="molecule type" value="Genomic_DNA"/>
</dbReference>